<evidence type="ECO:0000256" key="1">
    <source>
        <dbReference type="SAM" id="MobiDB-lite"/>
    </source>
</evidence>
<organism evidence="2 3">
    <name type="scientific">Xanthobacter tagetidis</name>
    <dbReference type="NCBI Taxonomy" id="60216"/>
    <lineage>
        <taxon>Bacteria</taxon>
        <taxon>Pseudomonadati</taxon>
        <taxon>Pseudomonadota</taxon>
        <taxon>Alphaproteobacteria</taxon>
        <taxon>Hyphomicrobiales</taxon>
        <taxon>Xanthobacteraceae</taxon>
        <taxon>Xanthobacter</taxon>
    </lineage>
</organism>
<dbReference type="InterPro" id="IPR027417">
    <property type="entry name" value="P-loop_NTPase"/>
</dbReference>
<sequence>MAKKAATSPPPDAPSGSTAPTAAPVQSPEERIAALVRGDGASTAPAPPLNDNGPDGAPAAPEAPTAPANDNNGDRAPRRRRRQRREGAASAGDEEAEAPRPKRRRASNSDVVGEIVEGASFWHGPDCTGYATIEMDGHAEHWPVESKAFDRFLSARLLAVTGAVPASGTRRDVASICDVEAQRGPCHDVHRRVANLDDGAIYIDLCDASWRAIEITALGWQVVERPPVKFVRSPGMLALPEPEPSDTGLRDLRALTNAATDADFVLMVAWLVGALSGRGPFPIAILSGEAGTGKSRLATIMRALVDPSVAMVRAAPKDLRGLFATASNEFVLVLDNVSSMPHELSDELCRIASGAASSARALHTNVEQVFLTGARPIILNGIGGHFGQQADLMSRAMPIRLAPIPEAARRTEREMDAAFRAARPRILAALLDAVSAALRHLPTTTLASLPRMADFALFMTAAEVGLGWEPGTFVEAMEAGRAEAEGAAFEADPVAKAIVDFVTSEHPYGGWEGTPTALLAALNERVPEQVRRSRIWPMTSQGMGTRLDRAAPLLRARGFTIERRHGRERTVAIVPPPPAT</sequence>
<dbReference type="AlphaFoldDB" id="A0A3L7A1T9"/>
<comment type="caution">
    <text evidence="2">The sequence shown here is derived from an EMBL/GenBank/DDBJ whole genome shotgun (WGS) entry which is preliminary data.</text>
</comment>
<keyword evidence="3" id="KW-1185">Reference proteome</keyword>
<reference evidence="2 3" key="1">
    <citation type="submission" date="2018-10" db="EMBL/GenBank/DDBJ databases">
        <title>Xanthobacter tagetidis genome sequencing and assembly.</title>
        <authorList>
            <person name="Maclea K.S."/>
            <person name="Goen A.E."/>
            <person name="Fatima S.A."/>
        </authorList>
    </citation>
    <scope>NUCLEOTIDE SEQUENCE [LARGE SCALE GENOMIC DNA]</scope>
    <source>
        <strain evidence="2 3">ATCC 700314</strain>
    </source>
</reference>
<accession>A0A3L7A1T9</accession>
<dbReference type="SUPFAM" id="SSF52540">
    <property type="entry name" value="P-loop containing nucleoside triphosphate hydrolases"/>
    <property type="match status" value="1"/>
</dbReference>
<dbReference type="OrthoDB" id="784829at2"/>
<name>A0A3L7A1T9_9HYPH</name>
<evidence type="ECO:0000313" key="3">
    <source>
        <dbReference type="Proteomes" id="UP000269692"/>
    </source>
</evidence>
<proteinExistence type="predicted"/>
<evidence type="ECO:0008006" key="4">
    <source>
        <dbReference type="Google" id="ProtNLM"/>
    </source>
</evidence>
<dbReference type="Proteomes" id="UP000269692">
    <property type="component" value="Unassembled WGS sequence"/>
</dbReference>
<evidence type="ECO:0000313" key="2">
    <source>
        <dbReference type="EMBL" id="RLP73990.1"/>
    </source>
</evidence>
<feature type="region of interest" description="Disordered" evidence="1">
    <location>
        <begin position="1"/>
        <end position="111"/>
    </location>
</feature>
<gene>
    <name evidence="2" type="ORF">D9R14_19610</name>
</gene>
<feature type="compositionally biased region" description="Low complexity" evidence="1">
    <location>
        <begin position="50"/>
        <end position="71"/>
    </location>
</feature>
<dbReference type="RefSeq" id="WP_121625049.1">
    <property type="nucleotide sequence ID" value="NZ_JACIIW010000003.1"/>
</dbReference>
<protein>
    <recommendedName>
        <fullName evidence="4">ATP-binding protein</fullName>
    </recommendedName>
</protein>
<dbReference type="EMBL" id="RCTF01000021">
    <property type="protein sequence ID" value="RLP73990.1"/>
    <property type="molecule type" value="Genomic_DNA"/>
</dbReference>
<feature type="compositionally biased region" description="Low complexity" evidence="1">
    <location>
        <begin position="14"/>
        <end position="24"/>
    </location>
</feature>